<sequence length="336" mass="37500">MRARYLITAVGGDIGSSVIRHLRKKFSRDCLLGCDITPYAGGRTDAGEFFLVPPFTDAAQYTDFLLKECAARGITHILPMTEGEIIVFDQNRKLFEQAGIRLMIQDSKLLQIALSKWETARTVKEIGLKSPRTWRPDDGECISYPVVVKADRGCGSKYVKVAKNRQEYEMALEAVADAVVQEYVGSPDEEYTMGVFSDGTQTRSIAFRRTLCGGMTCTAELVEDEKLDKIAKVTAKNLALKGSINIQMRKHDEDYFIFEINPRISGTVGFRHLLGFEDVLWWLKLLDGEKGFLDGVCQEHPPVVGVRTFGETIFRECAVPAKSDPLEISARGGYCC</sequence>
<name>N2BFC8_9FIRM</name>
<dbReference type="Pfam" id="PF21360">
    <property type="entry name" value="PylC-like_N"/>
    <property type="match status" value="1"/>
</dbReference>
<evidence type="ECO:0000313" key="4">
    <source>
        <dbReference type="Proteomes" id="UP000012589"/>
    </source>
</evidence>
<dbReference type="eggNOG" id="COG0458">
    <property type="taxonomic scope" value="Bacteria"/>
</dbReference>
<proteinExistence type="predicted"/>
<evidence type="ECO:0000256" key="1">
    <source>
        <dbReference type="PROSITE-ProRule" id="PRU00409"/>
    </source>
</evidence>
<keyword evidence="1" id="KW-0067">ATP-binding</keyword>
<dbReference type="Gene3D" id="3.30.470.20">
    <property type="entry name" value="ATP-grasp fold, B domain"/>
    <property type="match status" value="1"/>
</dbReference>
<dbReference type="GO" id="GO:0046872">
    <property type="term" value="F:metal ion binding"/>
    <property type="evidence" value="ECO:0007669"/>
    <property type="project" value="InterPro"/>
</dbReference>
<dbReference type="InterPro" id="IPR048764">
    <property type="entry name" value="PylC_N"/>
</dbReference>
<evidence type="ECO:0000313" key="3">
    <source>
        <dbReference type="EMBL" id="EMZ37115.1"/>
    </source>
</evidence>
<dbReference type="InterPro" id="IPR003806">
    <property type="entry name" value="ATP-grasp_PylC-type"/>
</dbReference>
<keyword evidence="1" id="KW-0547">Nucleotide-binding</keyword>
<dbReference type="HOGENOM" id="CLU_052967_4_0_9"/>
<comment type="caution">
    <text evidence="3">The sequence shown here is derived from an EMBL/GenBank/DDBJ whole genome shotgun (WGS) entry which is preliminary data.</text>
</comment>
<dbReference type="Gene3D" id="3.40.50.20">
    <property type="match status" value="1"/>
</dbReference>
<gene>
    <name evidence="3" type="ORF">C823_00458</name>
</gene>
<keyword evidence="4" id="KW-1185">Reference proteome</keyword>
<dbReference type="PROSITE" id="PS50975">
    <property type="entry name" value="ATP_GRASP"/>
    <property type="match status" value="1"/>
</dbReference>
<dbReference type="EMBL" id="AQFT01000014">
    <property type="protein sequence ID" value="EMZ37115.1"/>
    <property type="molecule type" value="Genomic_DNA"/>
</dbReference>
<dbReference type="Proteomes" id="UP000012589">
    <property type="component" value="Unassembled WGS sequence"/>
</dbReference>
<dbReference type="GO" id="GO:0005524">
    <property type="term" value="F:ATP binding"/>
    <property type="evidence" value="ECO:0007669"/>
    <property type="project" value="UniProtKB-UniRule"/>
</dbReference>
<dbReference type="PATRIC" id="fig|1235802.3.peg.483"/>
<dbReference type="SUPFAM" id="SSF56059">
    <property type="entry name" value="Glutathione synthetase ATP-binding domain-like"/>
    <property type="match status" value="1"/>
</dbReference>
<dbReference type="AlphaFoldDB" id="N2BFC8"/>
<dbReference type="STRING" id="1235802.C823_00458"/>
<evidence type="ECO:0000259" key="2">
    <source>
        <dbReference type="PROSITE" id="PS50975"/>
    </source>
</evidence>
<protein>
    <recommendedName>
        <fullName evidence="2">ATP-grasp domain-containing protein</fullName>
    </recommendedName>
</protein>
<dbReference type="InterPro" id="IPR011761">
    <property type="entry name" value="ATP-grasp"/>
</dbReference>
<dbReference type="Pfam" id="PF02655">
    <property type="entry name" value="ATP-grasp_3"/>
    <property type="match status" value="1"/>
</dbReference>
<reference evidence="3 4" key="1">
    <citation type="journal article" date="2014" name="Genome Announc.">
        <title>Draft genome sequences of the altered schaedler flora, a defined bacterial community from gnotobiotic mice.</title>
        <authorList>
            <person name="Wannemuehler M.J."/>
            <person name="Overstreet A.M."/>
            <person name="Ward D.V."/>
            <person name="Phillips G.J."/>
        </authorList>
    </citation>
    <scope>NUCLEOTIDE SEQUENCE [LARGE SCALE GENOMIC DNA]</scope>
    <source>
        <strain evidence="3 4">ASF492</strain>
    </source>
</reference>
<feature type="domain" description="ATP-grasp" evidence="2">
    <location>
        <begin position="104"/>
        <end position="287"/>
    </location>
</feature>
<organism evidence="3 4">
    <name type="scientific">Eubacterium plexicaudatum ASF492</name>
    <dbReference type="NCBI Taxonomy" id="1235802"/>
    <lineage>
        <taxon>Bacteria</taxon>
        <taxon>Bacillati</taxon>
        <taxon>Bacillota</taxon>
        <taxon>Clostridia</taxon>
        <taxon>Eubacteriales</taxon>
        <taxon>Eubacteriaceae</taxon>
        <taxon>Eubacterium</taxon>
    </lineage>
</organism>
<dbReference type="OrthoDB" id="9803907at2"/>
<accession>N2BFC8</accession>